<accession>A0A6S7AJV6</accession>
<protein>
    <recommendedName>
        <fullName evidence="3">Carboxymuconolactone decarboxylase-like domain-containing protein</fullName>
    </recommendedName>
</protein>
<dbReference type="Gene3D" id="1.20.1290.10">
    <property type="entry name" value="AhpD-like"/>
    <property type="match status" value="1"/>
</dbReference>
<evidence type="ECO:0000313" key="2">
    <source>
        <dbReference type="Proteomes" id="UP000494269"/>
    </source>
</evidence>
<organism evidence="1 2">
    <name type="scientific">Achromobacter kerstersii</name>
    <dbReference type="NCBI Taxonomy" id="1353890"/>
    <lineage>
        <taxon>Bacteria</taxon>
        <taxon>Pseudomonadati</taxon>
        <taxon>Pseudomonadota</taxon>
        <taxon>Betaproteobacteria</taxon>
        <taxon>Burkholderiales</taxon>
        <taxon>Alcaligenaceae</taxon>
        <taxon>Achromobacter</taxon>
    </lineage>
</organism>
<dbReference type="SUPFAM" id="SSF69118">
    <property type="entry name" value="AhpD-like"/>
    <property type="match status" value="1"/>
</dbReference>
<keyword evidence="2" id="KW-1185">Reference proteome</keyword>
<dbReference type="InterPro" id="IPR029032">
    <property type="entry name" value="AhpD-like"/>
</dbReference>
<name>A0A6S7AJV6_9BURK</name>
<evidence type="ECO:0008006" key="3">
    <source>
        <dbReference type="Google" id="ProtNLM"/>
    </source>
</evidence>
<dbReference type="EMBL" id="CADIJQ010000009">
    <property type="protein sequence ID" value="CAB3731200.1"/>
    <property type="molecule type" value="Genomic_DNA"/>
</dbReference>
<sequence>MARVSPPQVQDMSAEQKRIYDLIASGPRGRVRGPLAVWLHRPSMAEPAQALGQFCRYDSSLSPRLSEFGILVLARWWGSEFEWWAHKAIALKAGVSEAVIDALRDGKPIPFGQADEALIHEFLTQLHETRRVSDDVYARAEAMFGQHGVIDLVALAGYYTLISMTLNVFQIDPPEGEPHELKAADSVTP</sequence>
<proteinExistence type="predicted"/>
<dbReference type="RefSeq" id="WP_175171145.1">
    <property type="nucleotide sequence ID" value="NZ_CADIJQ010000009.1"/>
</dbReference>
<evidence type="ECO:0000313" key="1">
    <source>
        <dbReference type="EMBL" id="CAB3731200.1"/>
    </source>
</evidence>
<gene>
    <name evidence="1" type="ORF">LMG3441_04683</name>
</gene>
<dbReference type="PANTHER" id="PTHR34846">
    <property type="entry name" value="4-CARBOXYMUCONOLACTONE DECARBOXYLASE FAMILY PROTEIN (AFU_ORTHOLOGUE AFUA_6G11590)"/>
    <property type="match status" value="1"/>
</dbReference>
<reference evidence="1 2" key="1">
    <citation type="submission" date="2020-04" db="EMBL/GenBank/DDBJ databases">
        <authorList>
            <person name="De Canck E."/>
        </authorList>
    </citation>
    <scope>NUCLEOTIDE SEQUENCE [LARGE SCALE GENOMIC DNA]</scope>
    <source>
        <strain evidence="1 2">LMG 3441</strain>
    </source>
</reference>
<dbReference type="AlphaFoldDB" id="A0A6S7AJV6"/>
<dbReference type="Proteomes" id="UP000494269">
    <property type="component" value="Unassembled WGS sequence"/>
</dbReference>
<dbReference type="PANTHER" id="PTHR34846:SF11">
    <property type="entry name" value="4-CARBOXYMUCONOLACTONE DECARBOXYLASE FAMILY PROTEIN (AFU_ORTHOLOGUE AFUA_6G11590)"/>
    <property type="match status" value="1"/>
</dbReference>